<dbReference type="PANTHER" id="PTHR42791">
    <property type="entry name" value="GNAT FAMILY ACETYLTRANSFERASE"/>
    <property type="match status" value="1"/>
</dbReference>
<dbReference type="AlphaFoldDB" id="A0A1E1KX78"/>
<dbReference type="InterPro" id="IPR052523">
    <property type="entry name" value="Trichothecene_AcTrans"/>
</dbReference>
<dbReference type="InterPro" id="IPR000182">
    <property type="entry name" value="GNAT_dom"/>
</dbReference>
<dbReference type="CDD" id="cd04301">
    <property type="entry name" value="NAT_SF"/>
    <property type="match status" value="1"/>
</dbReference>
<dbReference type="Gene3D" id="3.40.630.30">
    <property type="match status" value="1"/>
</dbReference>
<dbReference type="GO" id="GO:0016747">
    <property type="term" value="F:acyltransferase activity, transferring groups other than amino-acyl groups"/>
    <property type="evidence" value="ECO:0007669"/>
    <property type="project" value="InterPro"/>
</dbReference>
<protein>
    <recommendedName>
        <fullName evidence="2">N-acetyltransferase domain-containing protein</fullName>
    </recommendedName>
</protein>
<dbReference type="Pfam" id="PF13673">
    <property type="entry name" value="Acetyltransf_10"/>
    <property type="match status" value="1"/>
</dbReference>
<feature type="domain" description="N-acetyltransferase" evidence="2">
    <location>
        <begin position="99"/>
        <end position="238"/>
    </location>
</feature>
<dbReference type="PROSITE" id="PS51186">
    <property type="entry name" value="GNAT"/>
    <property type="match status" value="1"/>
</dbReference>
<sequence>MASPPILLPMTAADIPDMAKATAEAFLVDRQTIMKGYGGDKYDMKQEAYNSAPGYITNWKVVYMKAVHSETGETMGTCAWGFRGLQPEEVPHLPGTEASKIGPEVMKKLADEKKAHAPVEEEQKPTEEQKVKDGVARLNSESGEDLNDWMEKMMPDGTRCMYIVGLTVVPKFQRQGVSKALLKWGTDTADRLGLWIWVHSSEGARTAYEAAGFKPIGVWSVDLDEYAPVSVPPEHDHDKSGKWGCYTITYLSYGKGRWVPG</sequence>
<organism evidence="3 4">
    <name type="scientific">Rhynchosporium agropyri</name>
    <dbReference type="NCBI Taxonomy" id="914238"/>
    <lineage>
        <taxon>Eukaryota</taxon>
        <taxon>Fungi</taxon>
        <taxon>Dikarya</taxon>
        <taxon>Ascomycota</taxon>
        <taxon>Pezizomycotina</taxon>
        <taxon>Leotiomycetes</taxon>
        <taxon>Helotiales</taxon>
        <taxon>Ploettnerulaceae</taxon>
        <taxon>Rhynchosporium</taxon>
    </lineage>
</organism>
<evidence type="ECO:0000313" key="3">
    <source>
        <dbReference type="EMBL" id="CZT01720.1"/>
    </source>
</evidence>
<dbReference type="PANTHER" id="PTHR42791:SF1">
    <property type="entry name" value="N-ACETYLTRANSFERASE DOMAIN-CONTAINING PROTEIN"/>
    <property type="match status" value="1"/>
</dbReference>
<reference evidence="4" key="1">
    <citation type="submission" date="2016-03" db="EMBL/GenBank/DDBJ databases">
        <authorList>
            <person name="Guldener U."/>
        </authorList>
    </citation>
    <scope>NUCLEOTIDE SEQUENCE [LARGE SCALE GENOMIC DNA]</scope>
    <source>
        <strain evidence="4">04CH-RAC-A.6.1</strain>
    </source>
</reference>
<dbReference type="SUPFAM" id="SSF55729">
    <property type="entry name" value="Acyl-CoA N-acyltransferases (Nat)"/>
    <property type="match status" value="1"/>
</dbReference>
<feature type="region of interest" description="Disordered" evidence="1">
    <location>
        <begin position="113"/>
        <end position="135"/>
    </location>
</feature>
<evidence type="ECO:0000259" key="2">
    <source>
        <dbReference type="PROSITE" id="PS51186"/>
    </source>
</evidence>
<evidence type="ECO:0000313" key="4">
    <source>
        <dbReference type="Proteomes" id="UP000178912"/>
    </source>
</evidence>
<proteinExistence type="predicted"/>
<dbReference type="InterPro" id="IPR016181">
    <property type="entry name" value="Acyl_CoA_acyltransferase"/>
</dbReference>
<dbReference type="Proteomes" id="UP000178912">
    <property type="component" value="Unassembled WGS sequence"/>
</dbReference>
<keyword evidence="4" id="KW-1185">Reference proteome</keyword>
<accession>A0A1E1KX78</accession>
<evidence type="ECO:0000256" key="1">
    <source>
        <dbReference type="SAM" id="MobiDB-lite"/>
    </source>
</evidence>
<dbReference type="OrthoDB" id="410198at2759"/>
<gene>
    <name evidence="3" type="ORF">RAG0_09201</name>
</gene>
<name>A0A1E1KX78_9HELO</name>
<dbReference type="EMBL" id="FJUX01000053">
    <property type="protein sequence ID" value="CZT01720.1"/>
    <property type="molecule type" value="Genomic_DNA"/>
</dbReference>